<dbReference type="AlphaFoldDB" id="A0AAW8ASA6"/>
<gene>
    <name evidence="1" type="ORF">Q6294_34710</name>
</gene>
<dbReference type="EMBL" id="JAUUIA010001651">
    <property type="protein sequence ID" value="MDP0972084.1"/>
    <property type="molecule type" value="Genomic_DNA"/>
</dbReference>
<evidence type="ECO:0000313" key="1">
    <source>
        <dbReference type="EMBL" id="MDP0972084.1"/>
    </source>
</evidence>
<sequence length="68" mass="7874">MTYEEMIVKVLGLPLELFDEQEGKLPHSKQNKVLRLSGVAVWHSEETREIILDISGTGLQFLRENIFF</sequence>
<evidence type="ECO:0008006" key="3">
    <source>
        <dbReference type="Google" id="ProtNLM"/>
    </source>
</evidence>
<protein>
    <recommendedName>
        <fullName evidence="3">PilZ domain-containing protein</fullName>
    </recommendedName>
</protein>
<dbReference type="Proteomes" id="UP001244490">
    <property type="component" value="Unassembled WGS sequence"/>
</dbReference>
<dbReference type="RefSeq" id="WP_305202996.1">
    <property type="nucleotide sequence ID" value="NZ_JAUUIA010001651.1"/>
</dbReference>
<organism evidence="1 2">
    <name type="scientific">Klebsiella pneumoniae</name>
    <dbReference type="NCBI Taxonomy" id="573"/>
    <lineage>
        <taxon>Bacteria</taxon>
        <taxon>Pseudomonadati</taxon>
        <taxon>Pseudomonadota</taxon>
        <taxon>Gammaproteobacteria</taxon>
        <taxon>Enterobacterales</taxon>
        <taxon>Enterobacteriaceae</taxon>
        <taxon>Klebsiella/Raoultella group</taxon>
        <taxon>Klebsiella</taxon>
        <taxon>Klebsiella pneumoniae complex</taxon>
    </lineage>
</organism>
<accession>A0AAW8ASA6</accession>
<comment type="caution">
    <text evidence="1">The sequence shown here is derived from an EMBL/GenBank/DDBJ whole genome shotgun (WGS) entry which is preliminary data.</text>
</comment>
<name>A0AAW8ASA6_KLEPN</name>
<evidence type="ECO:0000313" key="2">
    <source>
        <dbReference type="Proteomes" id="UP001244490"/>
    </source>
</evidence>
<feature type="non-terminal residue" evidence="1">
    <location>
        <position position="68"/>
    </location>
</feature>
<proteinExistence type="predicted"/>
<reference evidence="1" key="1">
    <citation type="submission" date="2023-07" db="EMBL/GenBank/DDBJ databases">
        <authorList>
            <person name="Peng Z."/>
        </authorList>
    </citation>
    <scope>NUCLEOTIDE SEQUENCE</scope>
    <source>
        <strain evidence="1">KP219</strain>
    </source>
</reference>